<dbReference type="Proteomes" id="UP000003786">
    <property type="component" value="Chromosome 1"/>
</dbReference>
<feature type="signal peptide" evidence="1">
    <location>
        <begin position="1"/>
        <end position="27"/>
    </location>
</feature>
<keyword evidence="3" id="KW-1185">Reference proteome</keyword>
<evidence type="ECO:0000313" key="3">
    <source>
        <dbReference type="Proteomes" id="UP000003786"/>
    </source>
</evidence>
<dbReference type="RefSeq" id="XP_009689567.1">
    <property type="nucleotide sequence ID" value="XM_009691272.1"/>
</dbReference>
<dbReference type="VEuPathDB" id="PiroplasmaDB:TOT_010000725"/>
<protein>
    <submittedName>
        <fullName evidence="2">Uncharacterized protein</fullName>
    </submittedName>
</protein>
<reference evidence="2 3" key="1">
    <citation type="journal article" date="2012" name="MBio">
        <title>Comparative genome analysis of three eukaryotic parasites with differing abilities to transform leukocytes reveals key mediators of Theileria-induced leukocyte transformation.</title>
        <authorList>
            <person name="Hayashida K."/>
            <person name="Hara Y."/>
            <person name="Abe T."/>
            <person name="Yamasaki C."/>
            <person name="Toyoda A."/>
            <person name="Kosuge T."/>
            <person name="Suzuki Y."/>
            <person name="Sato Y."/>
            <person name="Kawashima S."/>
            <person name="Katayama T."/>
            <person name="Wakaguri H."/>
            <person name="Inoue N."/>
            <person name="Homma K."/>
            <person name="Tada-Umezaki M."/>
            <person name="Yagi Y."/>
            <person name="Fujii Y."/>
            <person name="Habara T."/>
            <person name="Kanehisa M."/>
            <person name="Watanabe H."/>
            <person name="Ito K."/>
            <person name="Gojobori T."/>
            <person name="Sugawara H."/>
            <person name="Imanishi T."/>
            <person name="Weir W."/>
            <person name="Gardner M."/>
            <person name="Pain A."/>
            <person name="Shiels B."/>
            <person name="Hattori M."/>
            <person name="Nene V."/>
            <person name="Sugimoto C."/>
        </authorList>
    </citation>
    <scope>NUCLEOTIDE SEQUENCE [LARGE SCALE GENOMIC DNA]</scope>
    <source>
        <strain evidence="2 3">Shintoku</strain>
    </source>
</reference>
<dbReference type="AlphaFoldDB" id="J4C2T8"/>
<organism evidence="2 3">
    <name type="scientific">Theileria orientalis strain Shintoku</name>
    <dbReference type="NCBI Taxonomy" id="869250"/>
    <lineage>
        <taxon>Eukaryota</taxon>
        <taxon>Sar</taxon>
        <taxon>Alveolata</taxon>
        <taxon>Apicomplexa</taxon>
        <taxon>Aconoidasida</taxon>
        <taxon>Piroplasmida</taxon>
        <taxon>Theileriidae</taxon>
        <taxon>Theileria</taxon>
    </lineage>
</organism>
<proteinExistence type="predicted"/>
<keyword evidence="1" id="KW-0732">Signal</keyword>
<evidence type="ECO:0000313" key="2">
    <source>
        <dbReference type="EMBL" id="BAM39266.1"/>
    </source>
</evidence>
<evidence type="ECO:0000256" key="1">
    <source>
        <dbReference type="SAM" id="SignalP"/>
    </source>
</evidence>
<dbReference type="GeneID" id="20713607"/>
<accession>J4C2T8</accession>
<dbReference type="KEGG" id="tot:TOT_010000725"/>
<name>J4C2T8_THEOR</name>
<sequence length="62" mass="6655">MGINKCKQTLPIKLQILKWLLLSYTSASIKYTPGTRTRAPTLGGLDPTPGPLTLMGATILSI</sequence>
<dbReference type="EMBL" id="AP011946">
    <property type="protein sequence ID" value="BAM39266.1"/>
    <property type="molecule type" value="Genomic_DNA"/>
</dbReference>
<gene>
    <name evidence="2" type="ORF">TOT_010000725</name>
</gene>
<feature type="chain" id="PRO_5003778562" evidence="1">
    <location>
        <begin position="28"/>
        <end position="62"/>
    </location>
</feature>